<evidence type="ECO:0000313" key="1">
    <source>
        <dbReference type="EMBL" id="JAE13564.1"/>
    </source>
</evidence>
<name>A0A0A9FQL5_ARUDO</name>
<sequence length="20" mass="2551">MAGRRRQWTCLRVCHWKEFS</sequence>
<protein>
    <submittedName>
        <fullName evidence="1">Uncharacterized protein</fullName>
    </submittedName>
</protein>
<organism evidence="1">
    <name type="scientific">Arundo donax</name>
    <name type="common">Giant reed</name>
    <name type="synonym">Donax arundinaceus</name>
    <dbReference type="NCBI Taxonomy" id="35708"/>
    <lineage>
        <taxon>Eukaryota</taxon>
        <taxon>Viridiplantae</taxon>
        <taxon>Streptophyta</taxon>
        <taxon>Embryophyta</taxon>
        <taxon>Tracheophyta</taxon>
        <taxon>Spermatophyta</taxon>
        <taxon>Magnoliopsida</taxon>
        <taxon>Liliopsida</taxon>
        <taxon>Poales</taxon>
        <taxon>Poaceae</taxon>
        <taxon>PACMAD clade</taxon>
        <taxon>Arundinoideae</taxon>
        <taxon>Arundineae</taxon>
        <taxon>Arundo</taxon>
    </lineage>
</organism>
<dbReference type="AlphaFoldDB" id="A0A0A9FQL5"/>
<reference evidence="1" key="1">
    <citation type="submission" date="2014-09" db="EMBL/GenBank/DDBJ databases">
        <authorList>
            <person name="Magalhaes I.L.F."/>
            <person name="Oliveira U."/>
            <person name="Santos F.R."/>
            <person name="Vidigal T.H.D.A."/>
            <person name="Brescovit A.D."/>
            <person name="Santos A.J."/>
        </authorList>
    </citation>
    <scope>NUCLEOTIDE SEQUENCE</scope>
    <source>
        <tissue evidence="1">Shoot tissue taken approximately 20 cm above the soil surface</tissue>
    </source>
</reference>
<dbReference type="EMBL" id="GBRH01184332">
    <property type="protein sequence ID" value="JAE13564.1"/>
    <property type="molecule type" value="Transcribed_RNA"/>
</dbReference>
<proteinExistence type="predicted"/>
<accession>A0A0A9FQL5</accession>
<reference evidence="1" key="2">
    <citation type="journal article" date="2015" name="Data Brief">
        <title>Shoot transcriptome of the giant reed, Arundo donax.</title>
        <authorList>
            <person name="Barrero R.A."/>
            <person name="Guerrero F.D."/>
            <person name="Moolhuijzen P."/>
            <person name="Goolsby J.A."/>
            <person name="Tidwell J."/>
            <person name="Bellgard S.E."/>
            <person name="Bellgard M.I."/>
        </authorList>
    </citation>
    <scope>NUCLEOTIDE SEQUENCE</scope>
    <source>
        <tissue evidence="1">Shoot tissue taken approximately 20 cm above the soil surface</tissue>
    </source>
</reference>